<gene>
    <name evidence="2" type="ORF">NZK81_02385</name>
</gene>
<dbReference type="RefSeq" id="WP_260043519.1">
    <property type="nucleotide sequence ID" value="NZ_JANZXA010000001.1"/>
</dbReference>
<dbReference type="EMBL" id="JANZXA010000001">
    <property type="protein sequence ID" value="MCT2398388.1"/>
    <property type="molecule type" value="Genomic_DNA"/>
</dbReference>
<dbReference type="Gene3D" id="2.160.20.10">
    <property type="entry name" value="Single-stranded right-handed beta-helix, Pectin lyase-like"/>
    <property type="match status" value="1"/>
</dbReference>
<sequence>MSILMMALGSTLSATPATVERVIEDAPPGAVIVLAPGDYGKIRIQGKTWSEPVTLNMTDARATLEIGNAQGVRVVGGTFGLVSQGYAIHVLNSRDIGFENVKMTSAQRGLVIAQSQDVSVSHARIVNMTIDGINIGSSQRVTVTDSSCSDFRTGKAHPDCIQMWSSPTRGITQDVKLLRNSSDGDMQGFTAFNHVRKGVDDGGFDRITIADNRVRAYRVNGVAVYDCRNCVIVNNVAETPKDAKRHVVIRVFRCTDCTVKGNVNGRRP</sequence>
<organism evidence="2 3">
    <name type="scientific">Novosphingobium mangrovi</name>
    <name type="common">ex Huang et al. 2023</name>
    <dbReference type="NCBI Taxonomy" id="2976432"/>
    <lineage>
        <taxon>Bacteria</taxon>
        <taxon>Pseudomonadati</taxon>
        <taxon>Pseudomonadota</taxon>
        <taxon>Alphaproteobacteria</taxon>
        <taxon>Sphingomonadales</taxon>
        <taxon>Sphingomonadaceae</taxon>
        <taxon>Novosphingobium</taxon>
    </lineage>
</organism>
<dbReference type="InterPro" id="IPR006626">
    <property type="entry name" value="PbH1"/>
</dbReference>
<dbReference type="Pfam" id="PF13229">
    <property type="entry name" value="Beta_helix"/>
    <property type="match status" value="1"/>
</dbReference>
<accession>A0ABT2I0R5</accession>
<dbReference type="InterPro" id="IPR011050">
    <property type="entry name" value="Pectin_lyase_fold/virulence"/>
</dbReference>
<dbReference type="SMART" id="SM00710">
    <property type="entry name" value="PbH1"/>
    <property type="match status" value="3"/>
</dbReference>
<comment type="caution">
    <text evidence="2">The sequence shown here is derived from an EMBL/GenBank/DDBJ whole genome shotgun (WGS) entry which is preliminary data.</text>
</comment>
<proteinExistence type="predicted"/>
<reference evidence="2" key="1">
    <citation type="submission" date="2022-09" db="EMBL/GenBank/DDBJ databases">
        <title>Novosphingobium sp. Nov., a polycyclic aromatic hydrocarbon-degrading bacterium isolated form mangrove sediments in HongKong.</title>
        <authorList>
            <person name="Hu Z."/>
        </authorList>
    </citation>
    <scope>NUCLEOTIDE SEQUENCE</scope>
    <source>
        <strain evidence="2">HK4-1</strain>
    </source>
</reference>
<evidence type="ECO:0000313" key="2">
    <source>
        <dbReference type="EMBL" id="MCT2398388.1"/>
    </source>
</evidence>
<name>A0ABT2I0R5_9SPHN</name>
<feature type="domain" description="Right handed beta helix" evidence="1">
    <location>
        <begin position="87"/>
        <end position="241"/>
    </location>
</feature>
<dbReference type="InterPro" id="IPR012334">
    <property type="entry name" value="Pectin_lyas_fold"/>
</dbReference>
<dbReference type="SUPFAM" id="SSF51126">
    <property type="entry name" value="Pectin lyase-like"/>
    <property type="match status" value="1"/>
</dbReference>
<evidence type="ECO:0000259" key="1">
    <source>
        <dbReference type="Pfam" id="PF13229"/>
    </source>
</evidence>
<evidence type="ECO:0000313" key="3">
    <source>
        <dbReference type="Proteomes" id="UP001165583"/>
    </source>
</evidence>
<protein>
    <submittedName>
        <fullName evidence="2">Right-handed parallel beta-helix repeat-containing protein</fullName>
    </submittedName>
</protein>
<keyword evidence="3" id="KW-1185">Reference proteome</keyword>
<dbReference type="InterPro" id="IPR039448">
    <property type="entry name" value="Beta_helix"/>
</dbReference>
<dbReference type="Proteomes" id="UP001165583">
    <property type="component" value="Unassembled WGS sequence"/>
</dbReference>